<feature type="domain" description="Fido" evidence="4">
    <location>
        <begin position="113"/>
        <end position="274"/>
    </location>
</feature>
<dbReference type="Pfam" id="PF02661">
    <property type="entry name" value="Fic"/>
    <property type="match status" value="1"/>
</dbReference>
<feature type="active site" evidence="1">
    <location>
        <position position="205"/>
    </location>
</feature>
<proteinExistence type="predicted"/>
<evidence type="ECO:0000313" key="6">
    <source>
        <dbReference type="Proteomes" id="UP000435138"/>
    </source>
</evidence>
<dbReference type="EMBL" id="WIXI01000039">
    <property type="protein sequence ID" value="MQY46055.1"/>
    <property type="molecule type" value="Genomic_DNA"/>
</dbReference>
<organism evidence="5 6">
    <name type="scientific">Endobacterium cereale</name>
    <dbReference type="NCBI Taxonomy" id="2663029"/>
    <lineage>
        <taxon>Bacteria</taxon>
        <taxon>Pseudomonadati</taxon>
        <taxon>Pseudomonadota</taxon>
        <taxon>Alphaproteobacteria</taxon>
        <taxon>Hyphomicrobiales</taxon>
        <taxon>Rhizobiaceae</taxon>
        <taxon>Endobacterium</taxon>
    </lineage>
</organism>
<evidence type="ECO:0000256" key="1">
    <source>
        <dbReference type="PIRSR" id="PIRSR640198-1"/>
    </source>
</evidence>
<evidence type="ECO:0000256" key="2">
    <source>
        <dbReference type="PIRSR" id="PIRSR640198-2"/>
    </source>
</evidence>
<feature type="domain" description="HTH arsR-type" evidence="3">
    <location>
        <begin position="279"/>
        <end position="357"/>
    </location>
</feature>
<dbReference type="PROSITE" id="PS50987">
    <property type="entry name" value="HTH_ARSR_2"/>
    <property type="match status" value="1"/>
</dbReference>
<reference evidence="5 6" key="1">
    <citation type="submission" date="2019-11" db="EMBL/GenBank/DDBJ databases">
        <title>Genome analysis of Rhizobacterium cereale a novel genus and species isolated from maize roots in North Spain.</title>
        <authorList>
            <person name="Menendez E."/>
            <person name="Flores-Felix J.D."/>
            <person name="Ramirez-Bahena M.-H."/>
            <person name="Igual J.M."/>
            <person name="Garcia-Fraile P."/>
            <person name="Peix A."/>
            <person name="Velazquez E."/>
        </authorList>
    </citation>
    <scope>NUCLEOTIDE SEQUENCE [LARGE SCALE GENOMIC DNA]</scope>
    <source>
        <strain evidence="5 6">RZME27</strain>
    </source>
</reference>
<dbReference type="InterPro" id="IPR040198">
    <property type="entry name" value="Fido_containing"/>
</dbReference>
<dbReference type="InterPro" id="IPR003812">
    <property type="entry name" value="Fido"/>
</dbReference>
<evidence type="ECO:0000259" key="3">
    <source>
        <dbReference type="PROSITE" id="PS50987"/>
    </source>
</evidence>
<gene>
    <name evidence="5" type="ORF">GAO09_08280</name>
</gene>
<dbReference type="InterPro" id="IPR036388">
    <property type="entry name" value="WH-like_DNA-bd_sf"/>
</dbReference>
<name>A0A6A8A4B6_9HYPH</name>
<sequence length="357" mass="40786">METDERMETLNTTTIRITPEILSLIAEIDEFKGAWRAIGRIAPERLSSLRRVATIESVGSSTRIEGARLTDREVERLLANVRLGSFTTRDEQEVAGYAEVMETIFSAYDAISFTENHIRQLHRDLLAHSTKDERHRGAYKNLSNNLEAFNEQGESLGIVFATATPFDTPRRTEELLAWLGEQGREKWLHPLLVVAIFVVVFLEIHPFQDGNGRLSRILTTLLLLRAGYAYVPYSSLESIIEQSKEGYYISLRRTQGTIRSTEPDWNPWIEFFLRALHRQKNRLEKKMERERIILADMPELSVMLLELAREHGRITVAEAARITDASRHTIKDHLKALVDQGHLVLHGAGRGAWYGLS</sequence>
<keyword evidence="2" id="KW-0067">ATP-binding</keyword>
<keyword evidence="6" id="KW-1185">Reference proteome</keyword>
<dbReference type="InterPro" id="IPR036390">
    <property type="entry name" value="WH_DNA-bd_sf"/>
</dbReference>
<dbReference type="GO" id="GO:0005524">
    <property type="term" value="F:ATP binding"/>
    <property type="evidence" value="ECO:0007669"/>
    <property type="project" value="UniProtKB-KW"/>
</dbReference>
<dbReference type="PANTHER" id="PTHR13504:SF38">
    <property type="entry name" value="FIDO DOMAIN-CONTAINING PROTEIN"/>
    <property type="match status" value="1"/>
</dbReference>
<dbReference type="InterPro" id="IPR036597">
    <property type="entry name" value="Fido-like_dom_sf"/>
</dbReference>
<dbReference type="Gene3D" id="1.10.10.10">
    <property type="entry name" value="Winged helix-like DNA-binding domain superfamily/Winged helix DNA-binding domain"/>
    <property type="match status" value="1"/>
</dbReference>
<dbReference type="InterPro" id="IPR001845">
    <property type="entry name" value="HTH_ArsR_DNA-bd_dom"/>
</dbReference>
<dbReference type="AlphaFoldDB" id="A0A6A8A4B6"/>
<comment type="caution">
    <text evidence="5">The sequence shown here is derived from an EMBL/GenBank/DDBJ whole genome shotgun (WGS) entry which is preliminary data.</text>
</comment>
<feature type="binding site" evidence="2">
    <location>
        <begin position="209"/>
        <end position="216"/>
    </location>
    <ligand>
        <name>ATP</name>
        <dbReference type="ChEBI" id="CHEBI:30616"/>
    </ligand>
</feature>
<dbReference type="GO" id="GO:0003700">
    <property type="term" value="F:DNA-binding transcription factor activity"/>
    <property type="evidence" value="ECO:0007669"/>
    <property type="project" value="InterPro"/>
</dbReference>
<protein>
    <submittedName>
        <fullName evidence="5">Fic family protein</fullName>
    </submittedName>
</protein>
<dbReference type="SUPFAM" id="SSF140931">
    <property type="entry name" value="Fic-like"/>
    <property type="match status" value="1"/>
</dbReference>
<dbReference type="PANTHER" id="PTHR13504">
    <property type="entry name" value="FIDO DOMAIN-CONTAINING PROTEIN DDB_G0283145"/>
    <property type="match status" value="1"/>
</dbReference>
<dbReference type="Proteomes" id="UP000435138">
    <property type="component" value="Unassembled WGS sequence"/>
</dbReference>
<feature type="binding site" evidence="2">
    <location>
        <begin position="247"/>
        <end position="248"/>
    </location>
    <ligand>
        <name>ATP</name>
        <dbReference type="ChEBI" id="CHEBI:30616"/>
    </ligand>
</feature>
<dbReference type="PROSITE" id="PS51459">
    <property type="entry name" value="FIDO"/>
    <property type="match status" value="1"/>
</dbReference>
<evidence type="ECO:0000259" key="4">
    <source>
        <dbReference type="PROSITE" id="PS51459"/>
    </source>
</evidence>
<dbReference type="SUPFAM" id="SSF46785">
    <property type="entry name" value="Winged helix' DNA-binding domain"/>
    <property type="match status" value="1"/>
</dbReference>
<dbReference type="Gene3D" id="1.10.3290.10">
    <property type="entry name" value="Fido-like domain"/>
    <property type="match status" value="1"/>
</dbReference>
<accession>A0A6A8A4B6</accession>
<keyword evidence="2" id="KW-0547">Nucleotide-binding</keyword>
<evidence type="ECO:0000313" key="5">
    <source>
        <dbReference type="EMBL" id="MQY46055.1"/>
    </source>
</evidence>